<dbReference type="Proteomes" id="UP001147760">
    <property type="component" value="Unassembled WGS sequence"/>
</dbReference>
<dbReference type="InterPro" id="IPR052158">
    <property type="entry name" value="INH-QAR"/>
</dbReference>
<evidence type="ECO:0000256" key="1">
    <source>
        <dbReference type="SAM" id="Phobius"/>
    </source>
</evidence>
<sequence>MSKSNSLKVLLLPFPSFDTLDLYAPIEVLGKGAATGGLDITFEIAAIQHCTLSAEKVPVYSTQTIADALKKIDEYEIVIQPGGGIQDIEKYLGDLRTNGEHLELLKCFSELKTSSQRGCRRFLMSICTGALIVGFSGAFSHLTVTTHYEGLDKLIHYCELRGEGTTVVPDIRKKPDNGKVSDIEQWAWDGYKTAQKQNKRWVDAGCNVFGVRVISSGGISCGIDASLFLVSELEKWEKNGQCKKLGIEQAQLGARIMEYAWRWA</sequence>
<dbReference type="PANTHER" id="PTHR43130">
    <property type="entry name" value="ARAC-FAMILY TRANSCRIPTIONAL REGULATOR"/>
    <property type="match status" value="1"/>
</dbReference>
<protein>
    <submittedName>
        <fullName evidence="2">ThiJ/PfpI family protein</fullName>
    </submittedName>
</protein>
<dbReference type="PANTHER" id="PTHR43130:SF3">
    <property type="entry name" value="HTH-TYPE TRANSCRIPTIONAL REGULATOR RV1931C"/>
    <property type="match status" value="1"/>
</dbReference>
<keyword evidence="3" id="KW-1185">Reference proteome</keyword>
<dbReference type="EMBL" id="JAPWDO010000005">
    <property type="protein sequence ID" value="KAJ5471350.1"/>
    <property type="molecule type" value="Genomic_DNA"/>
</dbReference>
<proteinExistence type="predicted"/>
<reference evidence="2" key="2">
    <citation type="journal article" date="2023" name="IMA Fungus">
        <title>Comparative genomic study of the Penicillium genus elucidates a diverse pangenome and 15 lateral gene transfer events.</title>
        <authorList>
            <person name="Petersen C."/>
            <person name="Sorensen T."/>
            <person name="Nielsen M.R."/>
            <person name="Sondergaard T.E."/>
            <person name="Sorensen J.L."/>
            <person name="Fitzpatrick D.A."/>
            <person name="Frisvad J.C."/>
            <person name="Nielsen K.L."/>
        </authorList>
    </citation>
    <scope>NUCLEOTIDE SEQUENCE</scope>
    <source>
        <strain evidence="2">IBT 17660</strain>
    </source>
</reference>
<evidence type="ECO:0000313" key="2">
    <source>
        <dbReference type="EMBL" id="KAJ5471350.1"/>
    </source>
</evidence>
<comment type="caution">
    <text evidence="2">The sequence shown here is derived from an EMBL/GenBank/DDBJ whole genome shotgun (WGS) entry which is preliminary data.</text>
</comment>
<dbReference type="SUPFAM" id="SSF52317">
    <property type="entry name" value="Class I glutamine amidotransferase-like"/>
    <property type="match status" value="1"/>
</dbReference>
<keyword evidence="1" id="KW-0472">Membrane</keyword>
<organism evidence="2 3">
    <name type="scientific">Penicillium desertorum</name>
    <dbReference type="NCBI Taxonomy" id="1303715"/>
    <lineage>
        <taxon>Eukaryota</taxon>
        <taxon>Fungi</taxon>
        <taxon>Dikarya</taxon>
        <taxon>Ascomycota</taxon>
        <taxon>Pezizomycotina</taxon>
        <taxon>Eurotiomycetes</taxon>
        <taxon>Eurotiomycetidae</taxon>
        <taxon>Eurotiales</taxon>
        <taxon>Aspergillaceae</taxon>
        <taxon>Penicillium</taxon>
    </lineage>
</organism>
<dbReference type="InterPro" id="IPR029062">
    <property type="entry name" value="Class_I_gatase-like"/>
</dbReference>
<evidence type="ECO:0000313" key="3">
    <source>
        <dbReference type="Proteomes" id="UP001147760"/>
    </source>
</evidence>
<dbReference type="OrthoDB" id="5424793at2759"/>
<keyword evidence="1" id="KW-0812">Transmembrane</keyword>
<feature type="transmembrane region" description="Helical" evidence="1">
    <location>
        <begin position="122"/>
        <end position="142"/>
    </location>
</feature>
<accession>A0A9X0BL55</accession>
<dbReference type="AlphaFoldDB" id="A0A9X0BL55"/>
<gene>
    <name evidence="2" type="ORF">N7530_008707</name>
</gene>
<dbReference type="Gene3D" id="3.40.50.880">
    <property type="match status" value="1"/>
</dbReference>
<name>A0A9X0BL55_9EURO</name>
<keyword evidence="1" id="KW-1133">Transmembrane helix</keyword>
<reference evidence="2" key="1">
    <citation type="submission" date="2022-12" db="EMBL/GenBank/DDBJ databases">
        <authorList>
            <person name="Petersen C."/>
        </authorList>
    </citation>
    <scope>NUCLEOTIDE SEQUENCE</scope>
    <source>
        <strain evidence="2">IBT 17660</strain>
    </source>
</reference>